<feature type="domain" description="SAF" evidence="2">
    <location>
        <begin position="49"/>
        <end position="112"/>
    </location>
</feature>
<keyword evidence="1" id="KW-0812">Transmembrane</keyword>
<dbReference type="AlphaFoldDB" id="A0A8J3QFL6"/>
<keyword evidence="1" id="KW-1133">Transmembrane helix</keyword>
<keyword evidence="4" id="KW-1185">Reference proteome</keyword>
<dbReference type="SMART" id="SM00858">
    <property type="entry name" value="SAF"/>
    <property type="match status" value="1"/>
</dbReference>
<evidence type="ECO:0000256" key="1">
    <source>
        <dbReference type="SAM" id="Phobius"/>
    </source>
</evidence>
<evidence type="ECO:0000259" key="2">
    <source>
        <dbReference type="SMART" id="SM00858"/>
    </source>
</evidence>
<evidence type="ECO:0000313" key="3">
    <source>
        <dbReference type="EMBL" id="GIH10053.1"/>
    </source>
</evidence>
<dbReference type="CDD" id="cd11614">
    <property type="entry name" value="SAF_CpaB_FlgA_like"/>
    <property type="match status" value="1"/>
</dbReference>
<reference evidence="3" key="1">
    <citation type="submission" date="2021-01" db="EMBL/GenBank/DDBJ databases">
        <title>Whole genome shotgun sequence of Rhizocola hellebori NBRC 109834.</title>
        <authorList>
            <person name="Komaki H."/>
            <person name="Tamura T."/>
        </authorList>
    </citation>
    <scope>NUCLEOTIDE SEQUENCE</scope>
    <source>
        <strain evidence="3">NBRC 109834</strain>
    </source>
</reference>
<gene>
    <name evidence="3" type="ORF">Rhe02_81200</name>
</gene>
<organism evidence="3 4">
    <name type="scientific">Rhizocola hellebori</name>
    <dbReference type="NCBI Taxonomy" id="1392758"/>
    <lineage>
        <taxon>Bacteria</taxon>
        <taxon>Bacillati</taxon>
        <taxon>Actinomycetota</taxon>
        <taxon>Actinomycetes</taxon>
        <taxon>Micromonosporales</taxon>
        <taxon>Micromonosporaceae</taxon>
        <taxon>Rhizocola</taxon>
    </lineage>
</organism>
<proteinExistence type="predicted"/>
<comment type="caution">
    <text evidence="3">The sequence shown here is derived from an EMBL/GenBank/DDBJ whole genome shotgun (WGS) entry which is preliminary data.</text>
</comment>
<evidence type="ECO:0000313" key="4">
    <source>
        <dbReference type="Proteomes" id="UP000612899"/>
    </source>
</evidence>
<sequence>MPRSAQLRQGPAGALVPKRRVPLLVGGLLLVLLCAGVFALMQMSRDASVAVLAVARPVAAGQQLTTADLRIAHVVPDPSVPLVRAADLPQVTGRSTAVPLSEGSLLALSQLGPPAYPQQGQAVVAVAIKPGRAPARLSAGAAVRVVTIVKDTGSTTPPPAANPVAAVVVDMSPTVDGTGTRVVSLLLAEADATRIAAAGSDLALILVGIPS</sequence>
<dbReference type="Proteomes" id="UP000612899">
    <property type="component" value="Unassembled WGS sequence"/>
</dbReference>
<protein>
    <recommendedName>
        <fullName evidence="2">SAF domain-containing protein</fullName>
    </recommendedName>
</protein>
<name>A0A8J3QFL6_9ACTN</name>
<dbReference type="EMBL" id="BONY01000083">
    <property type="protein sequence ID" value="GIH10053.1"/>
    <property type="molecule type" value="Genomic_DNA"/>
</dbReference>
<dbReference type="InterPro" id="IPR013974">
    <property type="entry name" value="SAF"/>
</dbReference>
<feature type="transmembrane region" description="Helical" evidence="1">
    <location>
        <begin position="21"/>
        <end position="41"/>
    </location>
</feature>
<keyword evidence="1" id="KW-0472">Membrane</keyword>
<accession>A0A8J3QFL6</accession>
<dbReference type="Pfam" id="PF08666">
    <property type="entry name" value="SAF"/>
    <property type="match status" value="1"/>
</dbReference>